<dbReference type="EMBL" id="SIHI01000001">
    <property type="protein sequence ID" value="TWT58658.1"/>
    <property type="molecule type" value="Genomic_DNA"/>
</dbReference>
<sequence length="314" mass="35316">MTTDRPQFISCDPVTGLPATAPSSDAESTSLWALGSPHHQKLVEEIPTAVLESAIQSQEITLIPIGAEGVWTWFRLPRVLAPLIGPVTNNALILVPQNSSQLLQSENLWEETLTVGESFVVVDAIRPNQFLATELPELAPLRRRIPKWLRSNISTFRPVHMVSAPDEHAIRAGLLQIHDELEPSHIESQNCEGDGVHVAGDYWHGIMHRREPDYHNSKYWFRRVGEHPCYPQLAEIACDIFDSEDGIESDEWKVKIAGSRWDANAFVDLCKHCSRSAGTPLEVAARRIQWFEMILLLRQTYADCTGQSPMDFPI</sequence>
<dbReference type="Proteomes" id="UP000317243">
    <property type="component" value="Unassembled WGS sequence"/>
</dbReference>
<reference evidence="1 2" key="1">
    <citation type="submission" date="2019-02" db="EMBL/GenBank/DDBJ databases">
        <title>Deep-cultivation of Planctomycetes and their phenomic and genomic characterization uncovers novel biology.</title>
        <authorList>
            <person name="Wiegand S."/>
            <person name="Jogler M."/>
            <person name="Boedeker C."/>
            <person name="Pinto D."/>
            <person name="Vollmers J."/>
            <person name="Rivas-Marin E."/>
            <person name="Kohn T."/>
            <person name="Peeters S.H."/>
            <person name="Heuer A."/>
            <person name="Rast P."/>
            <person name="Oberbeckmann S."/>
            <person name="Bunk B."/>
            <person name="Jeske O."/>
            <person name="Meyerdierks A."/>
            <person name="Storesund J.E."/>
            <person name="Kallscheuer N."/>
            <person name="Luecker S."/>
            <person name="Lage O.M."/>
            <person name="Pohl T."/>
            <person name="Merkel B.J."/>
            <person name="Hornburger P."/>
            <person name="Mueller R.-W."/>
            <person name="Bruemmer F."/>
            <person name="Labrenz M."/>
            <person name="Spormann A.M."/>
            <person name="Op Den Camp H."/>
            <person name="Overmann J."/>
            <person name="Amann R."/>
            <person name="Jetten M.S.M."/>
            <person name="Mascher T."/>
            <person name="Medema M.H."/>
            <person name="Devos D.P."/>
            <person name="Kaster A.-K."/>
            <person name="Ovreas L."/>
            <person name="Rohde M."/>
            <person name="Galperin M.Y."/>
            <person name="Jogler C."/>
        </authorList>
    </citation>
    <scope>NUCLEOTIDE SEQUENCE [LARGE SCALE GENOMIC DNA]</scope>
    <source>
        <strain evidence="1 2">KOR42</strain>
    </source>
</reference>
<dbReference type="AlphaFoldDB" id="A0A5C5X7A6"/>
<dbReference type="OrthoDB" id="370799at2"/>
<accession>A0A5C5X7A6</accession>
<dbReference type="RefSeq" id="WP_146509199.1">
    <property type="nucleotide sequence ID" value="NZ_SIHI01000001.1"/>
</dbReference>
<organism evidence="1 2">
    <name type="scientific">Thalassoglobus neptunius</name>
    <dbReference type="NCBI Taxonomy" id="1938619"/>
    <lineage>
        <taxon>Bacteria</taxon>
        <taxon>Pseudomonadati</taxon>
        <taxon>Planctomycetota</taxon>
        <taxon>Planctomycetia</taxon>
        <taxon>Planctomycetales</taxon>
        <taxon>Planctomycetaceae</taxon>
        <taxon>Thalassoglobus</taxon>
    </lineage>
</organism>
<evidence type="ECO:0000313" key="1">
    <source>
        <dbReference type="EMBL" id="TWT58658.1"/>
    </source>
</evidence>
<protein>
    <submittedName>
        <fullName evidence="1">Uncharacterized protein</fullName>
    </submittedName>
</protein>
<comment type="caution">
    <text evidence="1">The sequence shown here is derived from an EMBL/GenBank/DDBJ whole genome shotgun (WGS) entry which is preliminary data.</text>
</comment>
<gene>
    <name evidence="1" type="ORF">KOR42_20400</name>
</gene>
<evidence type="ECO:0000313" key="2">
    <source>
        <dbReference type="Proteomes" id="UP000317243"/>
    </source>
</evidence>
<proteinExistence type="predicted"/>
<keyword evidence="2" id="KW-1185">Reference proteome</keyword>
<name>A0A5C5X7A6_9PLAN</name>